<evidence type="ECO:0000313" key="1">
    <source>
        <dbReference type="EMBL" id="ADC35797.1"/>
    </source>
</evidence>
<name>E3T653_9BACT</name>
<reference evidence="1" key="2">
    <citation type="journal article" date="2010" name="Appl. Environ. Microbiol.">
        <title>Comparative analysis of acidobacterial genomic fragments from terrestrial and aquatic metagenomic libraries, with emphasis on acidobacteria subdivision 6.</title>
        <authorList>
            <person name="Kielak A.M."/>
            <person name="van Veen J.A."/>
            <person name="Kowalchuk G.A."/>
        </authorList>
    </citation>
    <scope>NUCLEOTIDE SEQUENCE</scope>
</reference>
<proteinExistence type="predicted"/>
<protein>
    <submittedName>
        <fullName evidence="1">Response regulator receiver protein</fullName>
    </submittedName>
</protein>
<organism evidence="1">
    <name type="scientific">uncultured bacterium 282</name>
    <dbReference type="NCBI Taxonomy" id="698388"/>
    <lineage>
        <taxon>Bacteria</taxon>
        <taxon>environmental samples</taxon>
    </lineage>
</organism>
<reference evidence="1" key="1">
    <citation type="submission" date="2009-12" db="EMBL/GenBank/DDBJ databases">
        <authorList>
            <person name="Kielak A."/>
            <person name="van Veen J.A."/>
            <person name="Kowalchuk G.A."/>
        </authorList>
    </citation>
    <scope>NUCLEOTIDE SEQUENCE</scope>
</reference>
<dbReference type="AlphaFoldDB" id="E3T653"/>
<accession>E3T653</accession>
<sequence>MRSLGAAFAGNENADTLNHLRGRTGTLGKKYVGAAGAVRCAGGAGDDHCRQRRLQLLCAADKLVAIHLRHVEITQQKIEGARNRLLDNFESMLRRKSGNDAVSAGFQEEGSDRECLFVVVYAEDRLLRPQGNLASAGGQP</sequence>
<dbReference type="EMBL" id="GU260699">
    <property type="protein sequence ID" value="ADC35797.1"/>
    <property type="molecule type" value="Genomic_DNA"/>
</dbReference>